<name>A0AAU9DJW9_9LACO</name>
<evidence type="ECO:0000313" key="1">
    <source>
        <dbReference type="EMBL" id="BDR55729.1"/>
    </source>
</evidence>
<protein>
    <submittedName>
        <fullName evidence="1">Uncharacterized protein</fullName>
    </submittedName>
</protein>
<evidence type="ECO:0000313" key="2">
    <source>
        <dbReference type="Proteomes" id="UP001321804"/>
    </source>
</evidence>
<keyword evidence="2" id="KW-1185">Reference proteome</keyword>
<dbReference type="AlphaFoldDB" id="A0AAU9DJW9"/>
<dbReference type="Proteomes" id="UP001321804">
    <property type="component" value="Chromosome"/>
</dbReference>
<reference evidence="1 2" key="1">
    <citation type="journal article" date="2023" name="Microbiol. Spectr.">
        <title>Symbiosis of Carpenter Bees with Uncharacterized Lactic Acid Bacteria Showing NAD Auxotrophy.</title>
        <authorList>
            <person name="Kawasaki S."/>
            <person name="Ozawa K."/>
            <person name="Mori T."/>
            <person name="Yamamoto A."/>
            <person name="Ito M."/>
            <person name="Ohkuma M."/>
            <person name="Sakamoto M."/>
            <person name="Matsutani M."/>
        </authorList>
    </citation>
    <scope>NUCLEOTIDE SEQUENCE [LARGE SCALE GENOMIC DNA]</scope>
    <source>
        <strain evidence="1 2">KimC2</strain>
    </source>
</reference>
<gene>
    <name evidence="1" type="ORF">KIMC2_02910</name>
</gene>
<organism evidence="1 2">
    <name type="scientific">Xylocopilactobacillus apis</name>
    <dbReference type="NCBI Taxonomy" id="2932183"/>
    <lineage>
        <taxon>Bacteria</taxon>
        <taxon>Bacillati</taxon>
        <taxon>Bacillota</taxon>
        <taxon>Bacilli</taxon>
        <taxon>Lactobacillales</taxon>
        <taxon>Lactobacillaceae</taxon>
        <taxon>Xylocopilactobacillus</taxon>
    </lineage>
</organism>
<sequence length="229" mass="26364">MQKAEIPNVLWKEELDLSPANYIKFLTELDNEITDEQILLFSEVKNINTFMPPFFVALCANNALEGFQRFAMYKRLVCPLLIDITKNDKTIDIHLSFDIPNSSMPRFTLLNEQLVLVSLIRTGSNKHIIPLEVKSPYPYSKRLIDYVGLEPTISETNSISFSYEDTVLPFITQNNIMWEYMEAELKRRLAELSEENSFPNVVEKKLFFAVPSARFSREEIAKSLGGGVR</sequence>
<dbReference type="RefSeq" id="WP_425613202.1">
    <property type="nucleotide sequence ID" value="NZ_AP026801.1"/>
</dbReference>
<accession>A0AAU9DJW9</accession>
<dbReference type="KEGG" id="xak:KIMC2_02910"/>
<dbReference type="EMBL" id="AP026801">
    <property type="protein sequence ID" value="BDR55729.1"/>
    <property type="molecule type" value="Genomic_DNA"/>
</dbReference>
<proteinExistence type="predicted"/>